<organism evidence="1 2">
    <name type="scientific">Umbelopsis vinacea</name>
    <dbReference type="NCBI Taxonomy" id="44442"/>
    <lineage>
        <taxon>Eukaryota</taxon>
        <taxon>Fungi</taxon>
        <taxon>Fungi incertae sedis</taxon>
        <taxon>Mucoromycota</taxon>
        <taxon>Mucoromycotina</taxon>
        <taxon>Umbelopsidomycetes</taxon>
        <taxon>Umbelopsidales</taxon>
        <taxon>Umbelopsidaceae</taxon>
        <taxon>Umbelopsis</taxon>
    </lineage>
</organism>
<accession>A0A8H7PJA0</accession>
<dbReference type="EMBL" id="JAEPRA010000015">
    <property type="protein sequence ID" value="KAG2175124.1"/>
    <property type="molecule type" value="Genomic_DNA"/>
</dbReference>
<proteinExistence type="predicted"/>
<gene>
    <name evidence="1" type="ORF">INT44_007602</name>
</gene>
<keyword evidence="2" id="KW-1185">Reference proteome</keyword>
<name>A0A8H7PJA0_9FUNG</name>
<dbReference type="AlphaFoldDB" id="A0A8H7PJA0"/>
<reference evidence="1" key="1">
    <citation type="submission" date="2020-12" db="EMBL/GenBank/DDBJ databases">
        <title>Metabolic potential, ecology and presence of endohyphal bacteria is reflected in genomic diversity of Mucoromycotina.</title>
        <authorList>
            <person name="Muszewska A."/>
            <person name="Okrasinska A."/>
            <person name="Steczkiewicz K."/>
            <person name="Drgas O."/>
            <person name="Orlowska M."/>
            <person name="Perlinska-Lenart U."/>
            <person name="Aleksandrzak-Piekarczyk T."/>
            <person name="Szatraj K."/>
            <person name="Zielenkiewicz U."/>
            <person name="Pilsyk S."/>
            <person name="Malc E."/>
            <person name="Mieczkowski P."/>
            <person name="Kruszewska J.S."/>
            <person name="Biernat P."/>
            <person name="Pawlowska J."/>
        </authorList>
    </citation>
    <scope>NUCLEOTIDE SEQUENCE</scope>
    <source>
        <strain evidence="1">WA0000051536</strain>
    </source>
</reference>
<dbReference type="Proteomes" id="UP000612746">
    <property type="component" value="Unassembled WGS sequence"/>
</dbReference>
<evidence type="ECO:0000313" key="1">
    <source>
        <dbReference type="EMBL" id="KAG2175124.1"/>
    </source>
</evidence>
<dbReference type="OrthoDB" id="74240at2759"/>
<protein>
    <submittedName>
        <fullName evidence="1">Uncharacterized protein</fullName>
    </submittedName>
</protein>
<dbReference type="InterPro" id="IPR029063">
    <property type="entry name" value="SAM-dependent_MTases_sf"/>
</dbReference>
<dbReference type="SUPFAM" id="SSF52821">
    <property type="entry name" value="Rhodanese/Cell cycle control phosphatase"/>
    <property type="match status" value="1"/>
</dbReference>
<evidence type="ECO:0000313" key="2">
    <source>
        <dbReference type="Proteomes" id="UP000612746"/>
    </source>
</evidence>
<dbReference type="Gene3D" id="3.40.50.150">
    <property type="entry name" value="Vaccinia Virus protein VP39"/>
    <property type="match status" value="1"/>
</dbReference>
<comment type="caution">
    <text evidence="1">The sequence shown here is derived from an EMBL/GenBank/DDBJ whole genome shotgun (WGS) entry which is preliminary data.</text>
</comment>
<dbReference type="CDD" id="cd02440">
    <property type="entry name" value="AdoMet_MTases"/>
    <property type="match status" value="1"/>
</dbReference>
<dbReference type="InterPro" id="IPR036873">
    <property type="entry name" value="Rhodanese-like_dom_sf"/>
</dbReference>
<dbReference type="SUPFAM" id="SSF53335">
    <property type="entry name" value="S-adenosyl-L-methionine-dependent methyltransferases"/>
    <property type="match status" value="1"/>
</dbReference>
<sequence>MSLAFYVFPEHSTQQQSGRAILPGDKLIGQSCNKHIAQSTWRGCWLHPKHLWKFGLSSFLRTGTCDTLVDTPRIVSLLKQWRAYGLPSNRLFLDLRSESAYHAHRILPSTNIPMPGLEYRCSELPAKQWPFAIMEPLDHRGTASQWLTDRGWNCRWIFWEGDFIHNAELWNDLQTLGLAEDNASNQSWLLFTPCPILETSIDLIETDLRKFNREPLSCLDIGCGSGRDLAWLLARKTETNVPIWQAVAIDSSEGAVQRTRIICKNMAMANQLISGINAKVLVNGDWRLVEKGNPGLAVKDGQTKRLMPGYPTLQFFTQEIQRLLNHQIPPQYDMIITIRFLARSILPQLPQLLKPGGFLIISHFVDHEDYTYDQPRPEHRLQVDELANLYGSMPGINIIVDKLEHVEDGRPVNSFIIRKDREA</sequence>